<keyword evidence="7" id="KW-1185">Reference proteome</keyword>
<feature type="domain" description="Glycosyltransferase 2-like" evidence="5">
    <location>
        <begin position="20"/>
        <end position="160"/>
    </location>
</feature>
<organism evidence="6 7">
    <name type="scientific">Raineyella fluvialis</name>
    <dbReference type="NCBI Taxonomy" id="2662261"/>
    <lineage>
        <taxon>Bacteria</taxon>
        <taxon>Bacillati</taxon>
        <taxon>Actinomycetota</taxon>
        <taxon>Actinomycetes</taxon>
        <taxon>Propionibacteriales</taxon>
        <taxon>Propionibacteriaceae</taxon>
        <taxon>Raineyella</taxon>
    </lineage>
</organism>
<dbReference type="GO" id="GO:0016757">
    <property type="term" value="F:glycosyltransferase activity"/>
    <property type="evidence" value="ECO:0007669"/>
    <property type="project" value="UniProtKB-KW"/>
</dbReference>
<dbReference type="EMBL" id="CP045725">
    <property type="protein sequence ID" value="QGF23575.1"/>
    <property type="molecule type" value="Genomic_DNA"/>
</dbReference>
<reference evidence="6 7" key="1">
    <citation type="submission" date="2019-10" db="EMBL/GenBank/DDBJ databases">
        <title>Genomic analysis of Raineyella sp. CBA3103.</title>
        <authorList>
            <person name="Roh S.W."/>
        </authorList>
    </citation>
    <scope>NUCLEOTIDE SEQUENCE [LARGE SCALE GENOMIC DNA]</scope>
    <source>
        <strain evidence="6 7">CBA3103</strain>
    </source>
</reference>
<evidence type="ECO:0000256" key="3">
    <source>
        <dbReference type="ARBA" id="ARBA00022676"/>
    </source>
</evidence>
<keyword evidence="3" id="KW-0328">Glycosyltransferase</keyword>
<dbReference type="PANTHER" id="PTHR43179:SF12">
    <property type="entry name" value="GALACTOFURANOSYLTRANSFERASE GLFT2"/>
    <property type="match status" value="1"/>
</dbReference>
<dbReference type="RefSeq" id="WP_153572106.1">
    <property type="nucleotide sequence ID" value="NZ_CP045725.1"/>
</dbReference>
<evidence type="ECO:0000259" key="5">
    <source>
        <dbReference type="Pfam" id="PF00535"/>
    </source>
</evidence>
<name>A0A5Q2FFX5_9ACTN</name>
<evidence type="ECO:0000256" key="2">
    <source>
        <dbReference type="ARBA" id="ARBA00006739"/>
    </source>
</evidence>
<proteinExistence type="inferred from homology"/>
<dbReference type="InterPro" id="IPR029044">
    <property type="entry name" value="Nucleotide-diphossugar_trans"/>
</dbReference>
<keyword evidence="4 6" id="KW-0808">Transferase</keyword>
<dbReference type="AlphaFoldDB" id="A0A5Q2FFX5"/>
<comment type="pathway">
    <text evidence="1">Cell wall biogenesis; cell wall polysaccharide biosynthesis.</text>
</comment>
<gene>
    <name evidence="6" type="ORF">Rai3103_07745</name>
</gene>
<evidence type="ECO:0000313" key="7">
    <source>
        <dbReference type="Proteomes" id="UP000386847"/>
    </source>
</evidence>
<dbReference type="KEGG" id="rain:Rai3103_07745"/>
<evidence type="ECO:0000256" key="1">
    <source>
        <dbReference type="ARBA" id="ARBA00004776"/>
    </source>
</evidence>
<comment type="similarity">
    <text evidence="2">Belongs to the glycosyltransferase 2 family.</text>
</comment>
<dbReference type="Gene3D" id="3.90.550.10">
    <property type="entry name" value="Spore Coat Polysaccharide Biosynthesis Protein SpsA, Chain A"/>
    <property type="match status" value="1"/>
</dbReference>
<evidence type="ECO:0000256" key="4">
    <source>
        <dbReference type="ARBA" id="ARBA00022679"/>
    </source>
</evidence>
<dbReference type="PANTHER" id="PTHR43179">
    <property type="entry name" value="RHAMNOSYLTRANSFERASE WBBL"/>
    <property type="match status" value="1"/>
</dbReference>
<protein>
    <submittedName>
        <fullName evidence="6">Glycosyltransferase</fullName>
    </submittedName>
</protein>
<evidence type="ECO:0000313" key="6">
    <source>
        <dbReference type="EMBL" id="QGF23575.1"/>
    </source>
</evidence>
<dbReference type="Pfam" id="PF00535">
    <property type="entry name" value="Glycos_transf_2"/>
    <property type="match status" value="1"/>
</dbReference>
<dbReference type="Proteomes" id="UP000386847">
    <property type="component" value="Chromosome"/>
</dbReference>
<accession>A0A5Q2FFX5</accession>
<dbReference type="SUPFAM" id="SSF53448">
    <property type="entry name" value="Nucleotide-diphospho-sugar transferases"/>
    <property type="match status" value="1"/>
</dbReference>
<dbReference type="InterPro" id="IPR001173">
    <property type="entry name" value="Glyco_trans_2-like"/>
</dbReference>
<sequence length="288" mass="32264">MPLPTVAAVVLSQGTRPVELAKALETLLAQTGVDLDVLVVGNAWEPTGLPDGVRTHHEPDNLGIPEGRNVGARLSHGDYILFYDDDAWLPEPDTLARMVAVMESDPHLAIVQPRPTDPDGKPGPRRWVPRLDARSAERGGDTVVFWEGVHLERRTAFEQVGGWPGHFFYGHEGIDLAMRLLDAGWRITYAPGIVVHHPALPASRHAVFYRMNARNRVWVARRNLPHPLDWKYVAIWVLITVARVHDREALGIWFEGLREGWTTDPGPRHPISWRTVARMTALGRPPII</sequence>